<dbReference type="InterPro" id="IPR011990">
    <property type="entry name" value="TPR-like_helical_dom_sf"/>
</dbReference>
<dbReference type="Pfam" id="PF14559">
    <property type="entry name" value="TPR_19"/>
    <property type="match status" value="1"/>
</dbReference>
<dbReference type="EMBL" id="RSDW01000001">
    <property type="protein sequence ID" value="RSL19037.1"/>
    <property type="molecule type" value="Genomic_DNA"/>
</dbReference>
<sequence length="511" mass="56025">MQLESILRDAAYIQLKHRFVRCLFVATLAAGGLACSLAQQPQATSASAAALVKSGRYDAAVSEAKRGLLIHPKDPGLWTIEGIAYAMQGEDEKALTALRTASRISPDFVRALQAEAQILSRQHDPELAVVLKRILRLDPNDSTAREMLALEQARRGDCKSADINFRQLSGQFDTHAESLERYGACLFTEGDYAKSTAIFQQFQILRPASAEARYNLALAQMRAGQKKEAAETLKPLLSSPDVDTALLASDVFEDLDDTPQAVSFMRRAIVLDPMRPDSYMRFAELCMLHDSYQTGIDMVSAGIARLPHDSGLYLTRGLLYGAIAQYDKAEADFRHAEQLDPTHGTGAYGVGLVQDQSDHPGEALATTRAALRDHPQDAQLNFLLARILIEGGVAPGSPEFAEAVRAAETAVRLKPNFLPPHDLLAKIDDMRGETTGVIEQSREALRIDPSDQAAMYRLMRAARKTGDTATAQALLKQVADQHEHARAEESQRLHYKIVESVGPEPQPPPQH</sequence>
<comment type="caution">
    <text evidence="2">The sequence shown here is derived from an EMBL/GenBank/DDBJ whole genome shotgun (WGS) entry which is preliminary data.</text>
</comment>
<accession>A0A3R9PVX1</accession>
<reference evidence="2 3" key="1">
    <citation type="submission" date="2018-12" db="EMBL/GenBank/DDBJ databases">
        <title>Sequencing of bacterial isolates from soil warming experiment in Harvard Forest, Massachusetts, USA.</title>
        <authorList>
            <person name="Deangelis K."/>
        </authorList>
    </citation>
    <scope>NUCLEOTIDE SEQUENCE [LARGE SCALE GENOMIC DNA]</scope>
    <source>
        <strain evidence="2 3">EB153</strain>
    </source>
</reference>
<keyword evidence="1" id="KW-0802">TPR repeat</keyword>
<proteinExistence type="predicted"/>
<dbReference type="PANTHER" id="PTHR12558">
    <property type="entry name" value="CELL DIVISION CYCLE 16,23,27"/>
    <property type="match status" value="1"/>
</dbReference>
<feature type="repeat" description="TPR" evidence="1">
    <location>
        <begin position="75"/>
        <end position="108"/>
    </location>
</feature>
<dbReference type="PANTHER" id="PTHR12558:SF13">
    <property type="entry name" value="CELL DIVISION CYCLE PROTEIN 27 HOMOLOG"/>
    <property type="match status" value="1"/>
</dbReference>
<name>A0A3R9PVX1_9BACT</name>
<evidence type="ECO:0000313" key="3">
    <source>
        <dbReference type="Proteomes" id="UP000269669"/>
    </source>
</evidence>
<dbReference type="Pfam" id="PF13181">
    <property type="entry name" value="TPR_8"/>
    <property type="match status" value="1"/>
</dbReference>
<dbReference type="Proteomes" id="UP000269669">
    <property type="component" value="Unassembled WGS sequence"/>
</dbReference>
<dbReference type="PROSITE" id="PS50005">
    <property type="entry name" value="TPR"/>
    <property type="match status" value="2"/>
</dbReference>
<dbReference type="SUPFAM" id="SSF48452">
    <property type="entry name" value="TPR-like"/>
    <property type="match status" value="2"/>
</dbReference>
<evidence type="ECO:0000256" key="1">
    <source>
        <dbReference type="PROSITE-ProRule" id="PRU00339"/>
    </source>
</evidence>
<gene>
    <name evidence="2" type="ORF">EDE15_4651</name>
</gene>
<feature type="repeat" description="TPR" evidence="1">
    <location>
        <begin position="310"/>
        <end position="343"/>
    </location>
</feature>
<dbReference type="Pfam" id="PF13174">
    <property type="entry name" value="TPR_6"/>
    <property type="match status" value="1"/>
</dbReference>
<dbReference type="InterPro" id="IPR019734">
    <property type="entry name" value="TPR_rpt"/>
</dbReference>
<dbReference type="Pfam" id="PF13432">
    <property type="entry name" value="TPR_16"/>
    <property type="match status" value="1"/>
</dbReference>
<organism evidence="2 3">
    <name type="scientific">Edaphobacter aggregans</name>
    <dbReference type="NCBI Taxonomy" id="570835"/>
    <lineage>
        <taxon>Bacteria</taxon>
        <taxon>Pseudomonadati</taxon>
        <taxon>Acidobacteriota</taxon>
        <taxon>Terriglobia</taxon>
        <taxon>Terriglobales</taxon>
        <taxon>Acidobacteriaceae</taxon>
        <taxon>Edaphobacter</taxon>
    </lineage>
</organism>
<keyword evidence="3" id="KW-1185">Reference proteome</keyword>
<dbReference type="AlphaFoldDB" id="A0A3R9PVX1"/>
<dbReference type="OrthoDB" id="111005at2"/>
<protein>
    <submittedName>
        <fullName evidence="2">Flp pilus assembly protein TadD</fullName>
    </submittedName>
</protein>
<dbReference type="Gene3D" id="1.25.40.10">
    <property type="entry name" value="Tetratricopeptide repeat domain"/>
    <property type="match status" value="2"/>
</dbReference>
<dbReference type="SMART" id="SM00028">
    <property type="entry name" value="TPR"/>
    <property type="match status" value="7"/>
</dbReference>
<evidence type="ECO:0000313" key="2">
    <source>
        <dbReference type="EMBL" id="RSL19037.1"/>
    </source>
</evidence>